<protein>
    <submittedName>
        <fullName evidence="3">Early boundary activity protein 3</fullName>
    </submittedName>
</protein>
<name>A0A1I8M217_MUSDO</name>
<keyword evidence="2" id="KW-1185">Reference proteome</keyword>
<dbReference type="EnsemblMetazoa" id="MDOA000456-RB">
    <property type="protein sequence ID" value="MDOA000456-PB"/>
    <property type="gene ID" value="MDOA000456"/>
</dbReference>
<sequence>MTSLQLMQNSREICRMSWFLIEMDEGQSKGGKENGRIVYGVIHSIDLVDNDSSNMYINRRVRFNWNHAIIEGRVKLASDDRYFIEQQFKTLTKNNEEVILKQRLSKRYLVQFNKGANTIVHAIVHQKEIVWPKEDFHNSTIREVLIRDGKIQRMATVLHVSESDDLIQKELDMLKARCFEGAFEEPYDNVDIEETPWLFVQYSSGPSNVSYSIINICGTVWQEDNLYRNVVAYIKEGEAVYQAIIIRKSKDRNKLDAELRSMKDCCLTTDFPISGTSCFKVSLPPLDHQGLCAKPVTILPMKRDKCQIIRH</sequence>
<dbReference type="OrthoDB" id="7860528at2759"/>
<dbReference type="Proteomes" id="UP001652621">
    <property type="component" value="Unplaced"/>
</dbReference>
<dbReference type="VEuPathDB" id="VectorBase:MDOA000456"/>
<evidence type="ECO:0000313" key="1">
    <source>
        <dbReference type="EnsemblMetazoa" id="MDOA000456-PB"/>
    </source>
</evidence>
<accession>A0A1I8M217</accession>
<dbReference type="KEGG" id="mde:101898446"/>
<reference evidence="3" key="2">
    <citation type="submission" date="2025-04" db="UniProtKB">
        <authorList>
            <consortium name="RefSeq"/>
        </authorList>
    </citation>
    <scope>IDENTIFICATION</scope>
    <source>
        <strain evidence="3">Aabys</strain>
    </source>
</reference>
<dbReference type="eggNOG" id="ENOG502T8EF">
    <property type="taxonomic scope" value="Eukaryota"/>
</dbReference>
<proteinExistence type="predicted"/>
<organism evidence="1">
    <name type="scientific">Musca domestica</name>
    <name type="common">House fly</name>
    <dbReference type="NCBI Taxonomy" id="7370"/>
    <lineage>
        <taxon>Eukaryota</taxon>
        <taxon>Metazoa</taxon>
        <taxon>Ecdysozoa</taxon>
        <taxon>Arthropoda</taxon>
        <taxon>Hexapoda</taxon>
        <taxon>Insecta</taxon>
        <taxon>Pterygota</taxon>
        <taxon>Neoptera</taxon>
        <taxon>Endopterygota</taxon>
        <taxon>Diptera</taxon>
        <taxon>Brachycera</taxon>
        <taxon>Muscomorpha</taxon>
        <taxon>Muscoidea</taxon>
        <taxon>Muscidae</taxon>
        <taxon>Musca</taxon>
    </lineage>
</organism>
<dbReference type="STRING" id="7370.A0A1I8M217"/>
<dbReference type="VEuPathDB" id="VectorBase:MDOMA2_012710"/>
<dbReference type="AlphaFoldDB" id="A0A1I8M217"/>
<gene>
    <name evidence="1" type="primary">101898446</name>
    <name evidence="3" type="synonym">LOC101898446</name>
</gene>
<evidence type="ECO:0000313" key="3">
    <source>
        <dbReference type="RefSeq" id="XP_011294205.1"/>
    </source>
</evidence>
<dbReference type="RefSeq" id="XP_011294205.1">
    <property type="nucleotide sequence ID" value="XM_011295903.2"/>
</dbReference>
<evidence type="ECO:0000313" key="2">
    <source>
        <dbReference type="Proteomes" id="UP001652621"/>
    </source>
</evidence>
<reference evidence="1" key="1">
    <citation type="submission" date="2020-05" db="UniProtKB">
        <authorList>
            <consortium name="EnsemblMetazoa"/>
        </authorList>
    </citation>
    <scope>IDENTIFICATION</scope>
    <source>
        <strain evidence="1">Aabys</strain>
    </source>
</reference>